<evidence type="ECO:0000313" key="2">
    <source>
        <dbReference type="EMBL" id="CAB4693761.1"/>
    </source>
</evidence>
<gene>
    <name evidence="2" type="ORF">UFOPK2399_00884</name>
</gene>
<feature type="transmembrane region" description="Helical" evidence="1">
    <location>
        <begin position="21"/>
        <end position="41"/>
    </location>
</feature>
<dbReference type="AlphaFoldDB" id="A0A6J6P3C7"/>
<feature type="transmembrane region" description="Helical" evidence="1">
    <location>
        <begin position="195"/>
        <end position="217"/>
    </location>
</feature>
<keyword evidence="1" id="KW-0472">Membrane</keyword>
<feature type="transmembrane region" description="Helical" evidence="1">
    <location>
        <begin position="79"/>
        <end position="109"/>
    </location>
</feature>
<dbReference type="EMBL" id="CAEZXP010000002">
    <property type="protein sequence ID" value="CAB4693761.1"/>
    <property type="molecule type" value="Genomic_DNA"/>
</dbReference>
<feature type="transmembrane region" description="Helical" evidence="1">
    <location>
        <begin position="158"/>
        <end position="188"/>
    </location>
</feature>
<feature type="transmembrane region" description="Helical" evidence="1">
    <location>
        <begin position="253"/>
        <end position="271"/>
    </location>
</feature>
<organism evidence="2">
    <name type="scientific">freshwater metagenome</name>
    <dbReference type="NCBI Taxonomy" id="449393"/>
    <lineage>
        <taxon>unclassified sequences</taxon>
        <taxon>metagenomes</taxon>
        <taxon>ecological metagenomes</taxon>
    </lineage>
</organism>
<reference evidence="2" key="1">
    <citation type="submission" date="2020-05" db="EMBL/GenBank/DDBJ databases">
        <authorList>
            <person name="Chiriac C."/>
            <person name="Salcher M."/>
            <person name="Ghai R."/>
            <person name="Kavagutti S V."/>
        </authorList>
    </citation>
    <scope>NUCLEOTIDE SEQUENCE</scope>
</reference>
<name>A0A6J6P3C7_9ZZZZ</name>
<protein>
    <submittedName>
        <fullName evidence="2">Unannotated protein</fullName>
    </submittedName>
</protein>
<evidence type="ECO:0000256" key="1">
    <source>
        <dbReference type="SAM" id="Phobius"/>
    </source>
</evidence>
<keyword evidence="1" id="KW-0812">Transmembrane</keyword>
<keyword evidence="1" id="KW-1133">Transmembrane helix</keyword>
<proteinExistence type="predicted"/>
<sequence length="556" mass="61181">MSALQGASSHPPDGWRAPSREIWLSGALAIVTGVIFIVVATPEDASVHLYRTFLVEHGTLVWDNLWYAGHYPLAGYSLLYYFLASAVGNLPLVFAGSVASAVLFASIVFRQWGELGLWPVRLFGVLAAAPMFTGLYSYSLGFAAVLSAVWALQRHRSALALICSAAALGFSPLAFLFLVMILAALWLVHRPINRTVATVVIGLGAVVGVEGVILKLFPSGGTYPFHWADMLCLVALSALGYRVSERDVRARPIAMLFVLWAIGAVVFWLVPGAVGDNWARLRGVVFPLALLSAVLVRFRPRRLVFTSLAAALAYNIVPYALQIPNWLNDKPAASRYWAPALTYLSQHADRVHRIEVVPTADHWEAYWIPKAGYPLARGWYRQLDKEVSPVLYDRHLSAAEYRRWLHTMAVSFVLLPSSRLDKNGGPTEKRLLMSGETGLAVVFRSRAWTIFEVPRPSGMIEGAHRAAVTEFSHRTIAGNVSASGDYLLRVRFTPYWALSSNVSCAHPRADGMTELVLTRPGTFTLSIPKKIDGLLKTPGFTEIVGRRSASEACRNR</sequence>
<feature type="transmembrane region" description="Helical" evidence="1">
    <location>
        <begin position="277"/>
        <end position="296"/>
    </location>
</feature>
<feature type="transmembrane region" description="Helical" evidence="1">
    <location>
        <begin position="223"/>
        <end position="241"/>
    </location>
</feature>
<accession>A0A6J6P3C7</accession>
<feature type="transmembrane region" description="Helical" evidence="1">
    <location>
        <begin position="121"/>
        <end position="152"/>
    </location>
</feature>
<feature type="transmembrane region" description="Helical" evidence="1">
    <location>
        <begin position="303"/>
        <end position="321"/>
    </location>
</feature>